<evidence type="ECO:0000256" key="6">
    <source>
        <dbReference type="RuleBase" id="RU363058"/>
    </source>
</evidence>
<dbReference type="PANTHER" id="PTHR11101">
    <property type="entry name" value="PHOSPHATE TRANSPORTER"/>
    <property type="match status" value="1"/>
</dbReference>
<evidence type="ECO:0000256" key="3">
    <source>
        <dbReference type="ARBA" id="ARBA00022692"/>
    </source>
</evidence>
<feature type="transmembrane region" description="Helical" evidence="6">
    <location>
        <begin position="268"/>
        <end position="290"/>
    </location>
</feature>
<dbReference type="Pfam" id="PF01384">
    <property type="entry name" value="PHO4"/>
    <property type="match status" value="1"/>
</dbReference>
<feature type="transmembrane region" description="Helical" evidence="6">
    <location>
        <begin position="91"/>
        <end position="116"/>
    </location>
</feature>
<feature type="transmembrane region" description="Helical" evidence="6">
    <location>
        <begin position="61"/>
        <end position="79"/>
    </location>
</feature>
<dbReference type="InterPro" id="IPR001204">
    <property type="entry name" value="Phos_transporter"/>
</dbReference>
<gene>
    <name evidence="7" type="ORF">ACFORG_09255</name>
</gene>
<evidence type="ECO:0000256" key="4">
    <source>
        <dbReference type="ARBA" id="ARBA00022989"/>
    </source>
</evidence>
<feature type="transmembrane region" description="Helical" evidence="6">
    <location>
        <begin position="230"/>
        <end position="256"/>
    </location>
</feature>
<evidence type="ECO:0000313" key="8">
    <source>
        <dbReference type="Proteomes" id="UP001595629"/>
    </source>
</evidence>
<sequence length="481" mass="49151">MPRSNNGGSWLPLDRELGRISRIELAAAYTARPLVAFGLALAFLVFAAVQGAAFVGGTPGSFAIVAATVVSAYMALNIGANDAANNMGPAVGARAITMAGAIALAACAEAAGALLAGDAVISTVSVQIIDPRDVGDADTLMRAMLSALLGAAIFVNIATFAGAPVSTTHSVVGGILGAGVMAAGVDAVNWHVMGQITISWVLSPLVGGVIAALVLALIRNRISYREDVLGAAVTWVPVFVGVLGGGFAAVIGIKGLGRIPGLPLEQSLFLGVAAGSVLWAILVPVIRRSAAGLENRMRSVKALFALPLVIAATLMSFAHGANDVANAVGPLTAIVATSESGGFGNSLLVPSWTLIIGALGLAAGLFLFGPRLIRRVGGQITKLNPIRSFCVATSAAITVILASALGLPVSSTHVAVGGVFGIGFYREWLAGRDSDPMRMAREERQRRKLVRRSHFLTIIAAWMVTVPSAAAISGLIFAVLR</sequence>
<feature type="transmembrane region" description="Helical" evidence="6">
    <location>
        <begin position="140"/>
        <end position="159"/>
    </location>
</feature>
<feature type="transmembrane region" description="Helical" evidence="6">
    <location>
        <begin position="455"/>
        <end position="480"/>
    </location>
</feature>
<keyword evidence="3 6" id="KW-0812">Transmembrane</keyword>
<evidence type="ECO:0000256" key="5">
    <source>
        <dbReference type="ARBA" id="ARBA00023136"/>
    </source>
</evidence>
<keyword evidence="5 6" id="KW-0472">Membrane</keyword>
<protein>
    <recommendedName>
        <fullName evidence="6">Phosphate transporter</fullName>
    </recommendedName>
</protein>
<evidence type="ECO:0000313" key="7">
    <source>
        <dbReference type="EMBL" id="MFC3613942.1"/>
    </source>
</evidence>
<dbReference type="EMBL" id="JBHRXI010000010">
    <property type="protein sequence ID" value="MFC3613942.1"/>
    <property type="molecule type" value="Genomic_DNA"/>
</dbReference>
<keyword evidence="6" id="KW-0592">Phosphate transport</keyword>
<evidence type="ECO:0000256" key="2">
    <source>
        <dbReference type="ARBA" id="ARBA00022448"/>
    </source>
</evidence>
<dbReference type="Proteomes" id="UP001595629">
    <property type="component" value="Unassembled WGS sequence"/>
</dbReference>
<feature type="transmembrane region" description="Helical" evidence="6">
    <location>
        <begin position="347"/>
        <end position="368"/>
    </location>
</feature>
<organism evidence="7 8">
    <name type="scientific">Lutimaribacter marinistellae</name>
    <dbReference type="NCBI Taxonomy" id="1820329"/>
    <lineage>
        <taxon>Bacteria</taxon>
        <taxon>Pseudomonadati</taxon>
        <taxon>Pseudomonadota</taxon>
        <taxon>Alphaproteobacteria</taxon>
        <taxon>Rhodobacterales</taxon>
        <taxon>Roseobacteraceae</taxon>
        <taxon>Lutimaribacter</taxon>
    </lineage>
</organism>
<feature type="transmembrane region" description="Helical" evidence="6">
    <location>
        <begin position="302"/>
        <end position="321"/>
    </location>
</feature>
<feature type="transmembrane region" description="Helical" evidence="6">
    <location>
        <begin position="171"/>
        <end position="192"/>
    </location>
</feature>
<evidence type="ECO:0000256" key="1">
    <source>
        <dbReference type="ARBA" id="ARBA00004141"/>
    </source>
</evidence>
<comment type="caution">
    <text evidence="7">The sequence shown here is derived from an EMBL/GenBank/DDBJ whole genome shotgun (WGS) entry which is preliminary data.</text>
</comment>
<feature type="transmembrane region" description="Helical" evidence="6">
    <location>
        <begin position="389"/>
        <end position="407"/>
    </location>
</feature>
<keyword evidence="2 6" id="KW-0813">Transport</keyword>
<comment type="similarity">
    <text evidence="6">Belongs to the inorganic phosphate transporter (PiT) (TC 2.A.20) family.</text>
</comment>
<reference evidence="8" key="1">
    <citation type="journal article" date="2019" name="Int. J. Syst. Evol. Microbiol.">
        <title>The Global Catalogue of Microorganisms (GCM) 10K type strain sequencing project: providing services to taxonomists for standard genome sequencing and annotation.</title>
        <authorList>
            <consortium name="The Broad Institute Genomics Platform"/>
            <consortium name="The Broad Institute Genome Sequencing Center for Infectious Disease"/>
            <person name="Wu L."/>
            <person name="Ma J."/>
        </authorList>
    </citation>
    <scope>NUCLEOTIDE SEQUENCE [LARGE SCALE GENOMIC DNA]</scope>
    <source>
        <strain evidence="8">KCTC 42911</strain>
    </source>
</reference>
<name>A0ABV7TEE4_9RHOB</name>
<keyword evidence="4 6" id="KW-1133">Transmembrane helix</keyword>
<feature type="transmembrane region" description="Helical" evidence="6">
    <location>
        <begin position="198"/>
        <end position="218"/>
    </location>
</feature>
<dbReference type="RefSeq" id="WP_386735135.1">
    <property type="nucleotide sequence ID" value="NZ_JBHRXI010000010.1"/>
</dbReference>
<comment type="subcellular location">
    <subcellularLocation>
        <location evidence="1 6">Membrane</location>
        <topology evidence="1 6">Multi-pass membrane protein</topology>
    </subcellularLocation>
</comment>
<keyword evidence="8" id="KW-1185">Reference proteome</keyword>
<proteinExistence type="inferred from homology"/>
<dbReference type="PANTHER" id="PTHR11101:SF80">
    <property type="entry name" value="PHOSPHATE TRANSPORTER"/>
    <property type="match status" value="1"/>
</dbReference>
<accession>A0ABV7TEE4</accession>
<feature type="transmembrane region" description="Helical" evidence="6">
    <location>
        <begin position="34"/>
        <end position="55"/>
    </location>
</feature>